<name>A0A6P1ZEX4_9BACT</name>
<dbReference type="SUPFAM" id="SSF48695">
    <property type="entry name" value="Multiheme cytochromes"/>
    <property type="match status" value="1"/>
</dbReference>
<gene>
    <name evidence="4" type="ORF">DQK91_11525</name>
</gene>
<keyword evidence="1 2" id="KW-0732">Signal</keyword>
<dbReference type="InterPro" id="IPR023155">
    <property type="entry name" value="Cyt_c-552/4"/>
</dbReference>
<dbReference type="InterPro" id="IPR051829">
    <property type="entry name" value="Multiheme_Cytochr_ET"/>
</dbReference>
<proteinExistence type="predicted"/>
<evidence type="ECO:0000313" key="4">
    <source>
        <dbReference type="EMBL" id="TVM33293.1"/>
    </source>
</evidence>
<dbReference type="Pfam" id="PF13447">
    <property type="entry name" value="Multi-haem_cyto"/>
    <property type="match status" value="1"/>
</dbReference>
<dbReference type="Pfam" id="PF13435">
    <property type="entry name" value="Cytochrome_C554"/>
    <property type="match status" value="1"/>
</dbReference>
<feature type="chain" id="PRO_5026899840" evidence="2">
    <location>
        <begin position="28"/>
        <end position="516"/>
    </location>
</feature>
<dbReference type="PANTHER" id="PTHR35038">
    <property type="entry name" value="DISSIMILATORY SULFITE REDUCTASE SIRA"/>
    <property type="match status" value="1"/>
</dbReference>
<feature type="signal peptide" evidence="2">
    <location>
        <begin position="1"/>
        <end position="27"/>
    </location>
</feature>
<dbReference type="Gene3D" id="1.10.780.10">
    <property type="entry name" value="Hydroxylamine Oxidoreductase, Chain A, domain 1"/>
    <property type="match status" value="1"/>
</dbReference>
<comment type="caution">
    <text evidence="4">The sequence shown here is derived from an EMBL/GenBank/DDBJ whole genome shotgun (WGS) entry which is preliminary data.</text>
</comment>
<dbReference type="Gene3D" id="1.20.850.10">
    <property type="entry name" value="Hydroxylamine Oxidoreductase, Chain A, domain 2"/>
    <property type="match status" value="1"/>
</dbReference>
<dbReference type="EMBL" id="QMIF01000007">
    <property type="protein sequence ID" value="TVM33293.1"/>
    <property type="molecule type" value="Genomic_DNA"/>
</dbReference>
<dbReference type="RefSeq" id="WP_144305516.1">
    <property type="nucleotide sequence ID" value="NZ_QMIF01000007.1"/>
</dbReference>
<reference evidence="4 5" key="1">
    <citation type="submission" date="2018-06" db="EMBL/GenBank/DDBJ databases">
        <title>Complete genome of Desulfovibrio marinus P48SEP.</title>
        <authorList>
            <person name="Crispim J.S."/>
            <person name="Vidigal P.M.P."/>
            <person name="Silva L.C.F."/>
            <person name="Araujo L.C."/>
            <person name="Laguardia C.N."/>
            <person name="Dias R.S."/>
            <person name="Sousa M.P."/>
            <person name="Paula S.O."/>
            <person name="Silva C."/>
        </authorList>
    </citation>
    <scope>NUCLEOTIDE SEQUENCE [LARGE SCALE GENOMIC DNA]</scope>
    <source>
        <strain evidence="4 5">P48SEP</strain>
    </source>
</reference>
<sequence>MLRHFRILTLCTLAALFCLVPAQWGLAQDKDDADDIPVSDATSQCLACHEGLHPGIVAGWRKSRHARITPAEGLKKDEQARRVSSTDIPEELQETVVGCAECHTMRSGKHADTFEHAGFQVHVVVSPDDCATCHATEREEYKDNLMSQAYGNLVNNPFYQQFVVSVNGHMARTDTGKAEFTPSDPETYAESCLYCHGTKLSVNGTKTHDTDYGSFDVPVIEGWPNQGPGRINLDGSKGSCTPCHTRHTFSIAEARSPATCGECHSGPDVPAYKVYDLSKHGTIYDSKHGDWDFDAVPWTVGKDFRAPTCATCHISEVVSPDGTVIAKRTHAITPRLPWRIFGLIYAHPQPAKADTSTIVNQDGIHLPTTFGGDMAMDFLIDAKEQDARTGNMQAVCRSCHGASWVEHHWARFENTIKVTNERTRAATKVMSEAWKDGLATGMDKDGNPFDEYPERLWTGVWFFAANHVRYASAMAGGGDYGVFERGRYNVSERFIELNDWVTNQKMMVGGKDEKKK</sequence>
<protein>
    <submittedName>
        <fullName evidence="4">Hydroxylamine oxidase</fullName>
    </submittedName>
</protein>
<accession>A0A6P1ZEX4</accession>
<evidence type="ECO:0000256" key="1">
    <source>
        <dbReference type="ARBA" id="ARBA00022729"/>
    </source>
</evidence>
<dbReference type="AlphaFoldDB" id="A0A6P1ZEX4"/>
<evidence type="ECO:0000256" key="2">
    <source>
        <dbReference type="SAM" id="SignalP"/>
    </source>
</evidence>
<dbReference type="InterPro" id="IPR036280">
    <property type="entry name" value="Multihaem_cyt_sf"/>
</dbReference>
<evidence type="ECO:0000313" key="5">
    <source>
        <dbReference type="Proteomes" id="UP000434052"/>
    </source>
</evidence>
<dbReference type="OrthoDB" id="9814800at2"/>
<feature type="domain" description="Cytochrome c-552/4" evidence="3">
    <location>
        <begin position="44"/>
        <end position="111"/>
    </location>
</feature>
<organism evidence="4 5">
    <name type="scientific">Oceanidesulfovibrio marinus</name>
    <dbReference type="NCBI Taxonomy" id="370038"/>
    <lineage>
        <taxon>Bacteria</taxon>
        <taxon>Pseudomonadati</taxon>
        <taxon>Thermodesulfobacteriota</taxon>
        <taxon>Desulfovibrionia</taxon>
        <taxon>Desulfovibrionales</taxon>
        <taxon>Desulfovibrionaceae</taxon>
        <taxon>Oceanidesulfovibrio</taxon>
    </lineage>
</organism>
<dbReference type="Proteomes" id="UP000434052">
    <property type="component" value="Unassembled WGS sequence"/>
</dbReference>
<evidence type="ECO:0000259" key="3">
    <source>
        <dbReference type="Pfam" id="PF13435"/>
    </source>
</evidence>
<dbReference type="PANTHER" id="PTHR35038:SF8">
    <property type="entry name" value="C-TYPE POLYHEME CYTOCHROME OMCC"/>
    <property type="match status" value="1"/>
</dbReference>